<proteinExistence type="predicted"/>
<comment type="caution">
    <text evidence="1">The sequence shown here is derived from an EMBL/GenBank/DDBJ whole genome shotgun (WGS) entry which is preliminary data.</text>
</comment>
<evidence type="ECO:0000313" key="1">
    <source>
        <dbReference type="EMBL" id="KAI2390349.1"/>
    </source>
</evidence>
<sequence>MSPSGVQGVFRICTPMFLTVLIFALAAKAACECGFRMHDTSQYFTHIIYSNFSQYDRSKKLAAHNEFKRNWVIQRWSMSSVSWRTPLPVQNWDENVYLEDGTMVLRQLGYPAEGILAGKNVSIASIAGQSDEIFHGSFRTEIKIEGAQGGSVGAFFWYHDDNNEIDIEILTREIKAHELLVHYTTHPAVDAAGGSIDNATAVMSIKGHEPGNWFQRHRFDWGKKELRFYHNGSLLHANDMKVPEVSGRALMNLWADGGLWSGAPSTTNVYMRVKYVVIYHNTTASDGGQDLEFNARCARAGGPSDETVCLDLNVEDGAVDPSSLAAVLTPLPFWILSLLWLLLVVFFTCM</sequence>
<protein>
    <submittedName>
        <fullName evidence="1">Uncharacterized protein</fullName>
    </submittedName>
</protein>
<gene>
    <name evidence="1" type="ORF">LOY88_001683</name>
</gene>
<organism evidence="1">
    <name type="scientific">Ophidiomyces ophidiicola</name>
    <dbReference type="NCBI Taxonomy" id="1387563"/>
    <lineage>
        <taxon>Eukaryota</taxon>
        <taxon>Fungi</taxon>
        <taxon>Dikarya</taxon>
        <taxon>Ascomycota</taxon>
        <taxon>Pezizomycotina</taxon>
        <taxon>Eurotiomycetes</taxon>
        <taxon>Eurotiomycetidae</taxon>
        <taxon>Onygenales</taxon>
        <taxon>Onygenaceae</taxon>
        <taxon>Ophidiomyces</taxon>
    </lineage>
</organism>
<reference evidence="1" key="1">
    <citation type="journal article" date="2022" name="bioRxiv">
        <title>Population genetic analysis of Ophidiomyces ophidiicola, the causative agent of snake fungal disease, indicates recent introductions to the USA.</title>
        <authorList>
            <person name="Ladner J.T."/>
            <person name="Palmer J.M."/>
            <person name="Ettinger C.L."/>
            <person name="Stajich J.E."/>
            <person name="Farrell T.M."/>
            <person name="Glorioso B.M."/>
            <person name="Lawson B."/>
            <person name="Price S.J."/>
            <person name="Stengle A.G."/>
            <person name="Grear D.A."/>
            <person name="Lorch J.M."/>
        </authorList>
    </citation>
    <scope>NUCLEOTIDE SEQUENCE</scope>
    <source>
        <strain evidence="1">NWHC 24266-5</strain>
    </source>
</reference>
<dbReference type="EMBL" id="JALBCA010000018">
    <property type="protein sequence ID" value="KAI2390349.1"/>
    <property type="molecule type" value="Genomic_DNA"/>
</dbReference>
<name>A0ACB8V157_9EURO</name>
<accession>A0ACB8V157</accession>